<dbReference type="EMBL" id="JAIQCV010000007">
    <property type="protein sequence ID" value="KAH1083936.1"/>
    <property type="molecule type" value="Genomic_DNA"/>
</dbReference>
<feature type="chain" id="PRO_5038542966" evidence="1">
    <location>
        <begin position="21"/>
        <end position="171"/>
    </location>
</feature>
<evidence type="ECO:0000313" key="2">
    <source>
        <dbReference type="EMBL" id="KAH1083936.1"/>
    </source>
</evidence>
<protein>
    <submittedName>
        <fullName evidence="2">Uncharacterized protein</fullName>
    </submittedName>
</protein>
<dbReference type="PANTHER" id="PTHR45752:SF195">
    <property type="entry name" value="LEUCINE-RICH REPEAT (LRR) FAMILY PROTEIN-RELATED"/>
    <property type="match status" value="1"/>
</dbReference>
<dbReference type="InterPro" id="IPR001611">
    <property type="entry name" value="Leu-rich_rpt"/>
</dbReference>
<dbReference type="SUPFAM" id="SSF52058">
    <property type="entry name" value="L domain-like"/>
    <property type="match status" value="1"/>
</dbReference>
<dbReference type="OrthoDB" id="999528at2759"/>
<dbReference type="Gene3D" id="3.80.10.10">
    <property type="entry name" value="Ribonuclease Inhibitor"/>
    <property type="match status" value="1"/>
</dbReference>
<reference evidence="2 3" key="1">
    <citation type="journal article" date="2021" name="Plant Biotechnol. J.">
        <title>Multi-omics assisted identification of the key and species-specific regulatory components of drought-tolerant mechanisms in Gossypium stocksii.</title>
        <authorList>
            <person name="Yu D."/>
            <person name="Ke L."/>
            <person name="Zhang D."/>
            <person name="Wu Y."/>
            <person name="Sun Y."/>
            <person name="Mei J."/>
            <person name="Sun J."/>
            <person name="Sun Y."/>
        </authorList>
    </citation>
    <scope>NUCLEOTIDE SEQUENCE [LARGE SCALE GENOMIC DNA]</scope>
    <source>
        <strain evidence="3">cv. E1</strain>
        <tissue evidence="2">Leaf</tissue>
    </source>
</reference>
<keyword evidence="1" id="KW-0732">Signal</keyword>
<keyword evidence="3" id="KW-1185">Reference proteome</keyword>
<name>A0A9D3VJB9_9ROSI</name>
<organism evidence="2 3">
    <name type="scientific">Gossypium stocksii</name>
    <dbReference type="NCBI Taxonomy" id="47602"/>
    <lineage>
        <taxon>Eukaryota</taxon>
        <taxon>Viridiplantae</taxon>
        <taxon>Streptophyta</taxon>
        <taxon>Embryophyta</taxon>
        <taxon>Tracheophyta</taxon>
        <taxon>Spermatophyta</taxon>
        <taxon>Magnoliopsida</taxon>
        <taxon>eudicotyledons</taxon>
        <taxon>Gunneridae</taxon>
        <taxon>Pentapetalae</taxon>
        <taxon>rosids</taxon>
        <taxon>malvids</taxon>
        <taxon>Malvales</taxon>
        <taxon>Malvaceae</taxon>
        <taxon>Malvoideae</taxon>
        <taxon>Gossypium</taxon>
    </lineage>
</organism>
<evidence type="ECO:0000313" key="3">
    <source>
        <dbReference type="Proteomes" id="UP000828251"/>
    </source>
</evidence>
<proteinExistence type="predicted"/>
<accession>A0A9D3VJB9</accession>
<comment type="caution">
    <text evidence="2">The sequence shown here is derived from an EMBL/GenBank/DDBJ whole genome shotgun (WGS) entry which is preliminary data.</text>
</comment>
<evidence type="ECO:0000256" key="1">
    <source>
        <dbReference type="SAM" id="SignalP"/>
    </source>
</evidence>
<sequence length="171" mass="18797">MALMLPSLLGLSSLTELNLGDCDLCEGDIPSDISRLSSLVRLDLGGNNFISVPSCLTQFSKLHFLRLSNCRALKSLPELLTSIEKVRINGCASLEIVANPSKVCNSNYRSSYWSNIVGDNCFRLAENIDALALLKKHLKVFGNSREKFDIILPEVKSQNGLVNKEVSLGLR</sequence>
<dbReference type="Pfam" id="PF00560">
    <property type="entry name" value="LRR_1"/>
    <property type="match status" value="2"/>
</dbReference>
<dbReference type="InterPro" id="IPR032675">
    <property type="entry name" value="LRR_dom_sf"/>
</dbReference>
<dbReference type="AlphaFoldDB" id="A0A9D3VJB9"/>
<dbReference type="InterPro" id="IPR050715">
    <property type="entry name" value="LRR-SigEffector_domain"/>
</dbReference>
<dbReference type="Proteomes" id="UP000828251">
    <property type="component" value="Unassembled WGS sequence"/>
</dbReference>
<dbReference type="PANTHER" id="PTHR45752">
    <property type="entry name" value="LEUCINE-RICH REPEAT-CONTAINING"/>
    <property type="match status" value="1"/>
</dbReference>
<gene>
    <name evidence="2" type="ORF">J1N35_023697</name>
</gene>
<feature type="signal peptide" evidence="1">
    <location>
        <begin position="1"/>
        <end position="20"/>
    </location>
</feature>